<feature type="compositionally biased region" description="Pro residues" evidence="1">
    <location>
        <begin position="129"/>
        <end position="142"/>
    </location>
</feature>
<proteinExistence type="predicted"/>
<protein>
    <submittedName>
        <fullName evidence="2">Uncharacterized protein</fullName>
    </submittedName>
</protein>
<dbReference type="Proteomes" id="UP000460715">
    <property type="component" value="Unassembled WGS sequence"/>
</dbReference>
<comment type="caution">
    <text evidence="2">The sequence shown here is derived from an EMBL/GenBank/DDBJ whole genome shotgun (WGS) entry which is preliminary data.</text>
</comment>
<keyword evidence="3" id="KW-1185">Reference proteome</keyword>
<organism evidence="2 3">
    <name type="scientific">Teichococcus coralli</name>
    <dbReference type="NCBI Taxonomy" id="2545983"/>
    <lineage>
        <taxon>Bacteria</taxon>
        <taxon>Pseudomonadati</taxon>
        <taxon>Pseudomonadota</taxon>
        <taxon>Alphaproteobacteria</taxon>
        <taxon>Acetobacterales</taxon>
        <taxon>Roseomonadaceae</taxon>
        <taxon>Roseomonas</taxon>
    </lineage>
</organism>
<name>A0A845BDG9_9PROT</name>
<gene>
    <name evidence="2" type="ORF">E0493_12140</name>
</gene>
<sequence>MPFPEVAEAEAGGEVARIYAELRATAGIPVVNLIWRHFAALPGVLPWAWAAVRPVAGSALLAEGTARLEAAALRAGGGGVAALPVLPEEARAVVEIYNRGNCTNLQLLTALRRILAGEAAGGGEAPEAAPAPPPLPPTPPMPQLERLAPAVRAQVRELAALHGPAVAEAVPSLYRHLALWPDLLPPLHATCAALMADGTLPQGRDALLAEARALSGRMLPALRPPPDFPAAQRGAVLAALDTFAGQLIAEMAVLGLLLRAASRRG</sequence>
<feature type="region of interest" description="Disordered" evidence="1">
    <location>
        <begin position="122"/>
        <end position="143"/>
    </location>
</feature>
<dbReference type="OrthoDB" id="3574324at2"/>
<dbReference type="AlphaFoldDB" id="A0A845BDG9"/>
<dbReference type="EMBL" id="SNVJ01000009">
    <property type="protein sequence ID" value="MXP64094.1"/>
    <property type="molecule type" value="Genomic_DNA"/>
</dbReference>
<dbReference type="RefSeq" id="WP_160937223.1">
    <property type="nucleotide sequence ID" value="NZ_SNVJ01000009.1"/>
</dbReference>
<evidence type="ECO:0000313" key="3">
    <source>
        <dbReference type="Proteomes" id="UP000460715"/>
    </source>
</evidence>
<accession>A0A845BDG9</accession>
<reference evidence="2 3" key="1">
    <citation type="submission" date="2019-03" db="EMBL/GenBank/DDBJ databases">
        <title>Roseomonas sp. a novel Roseomonas species isolated from Sea whip Gorgonian.</title>
        <authorList>
            <person name="Li F."/>
            <person name="Pan X."/>
            <person name="Huang S."/>
            <person name="Li Z."/>
            <person name="Meng B."/>
        </authorList>
    </citation>
    <scope>NUCLEOTIDE SEQUENCE [LARGE SCALE GENOMIC DNA]</scope>
    <source>
        <strain evidence="2 3">M0104</strain>
    </source>
</reference>
<evidence type="ECO:0000313" key="2">
    <source>
        <dbReference type="EMBL" id="MXP64094.1"/>
    </source>
</evidence>
<evidence type="ECO:0000256" key="1">
    <source>
        <dbReference type="SAM" id="MobiDB-lite"/>
    </source>
</evidence>